<proteinExistence type="predicted"/>
<dbReference type="EMBL" id="QGGL01000011">
    <property type="protein sequence ID" value="PWK11332.1"/>
    <property type="molecule type" value="Genomic_DNA"/>
</dbReference>
<gene>
    <name evidence="1" type="ORF">C7459_111128</name>
</gene>
<reference evidence="1 2" key="1">
    <citation type="submission" date="2018-05" db="EMBL/GenBank/DDBJ databases">
        <title>Genomic Encyclopedia of Type Strains, Phase IV (KMG-IV): sequencing the most valuable type-strain genomes for metagenomic binning, comparative biology and taxonomic classification.</title>
        <authorList>
            <person name="Goeker M."/>
        </authorList>
    </citation>
    <scope>NUCLEOTIDE SEQUENCE [LARGE SCALE GENOMIC DNA]</scope>
    <source>
        <strain evidence="1 2">DSM 18773</strain>
    </source>
</reference>
<dbReference type="AlphaFoldDB" id="A0A316D6U5"/>
<organism evidence="1 2">
    <name type="scientific">Tumebacillus permanentifrigoris</name>
    <dbReference type="NCBI Taxonomy" id="378543"/>
    <lineage>
        <taxon>Bacteria</taxon>
        <taxon>Bacillati</taxon>
        <taxon>Bacillota</taxon>
        <taxon>Bacilli</taxon>
        <taxon>Bacillales</taxon>
        <taxon>Alicyclobacillaceae</taxon>
        <taxon>Tumebacillus</taxon>
    </lineage>
</organism>
<protein>
    <submittedName>
        <fullName evidence="1">Uncharacterized protein</fullName>
    </submittedName>
</protein>
<evidence type="ECO:0000313" key="1">
    <source>
        <dbReference type="EMBL" id="PWK11332.1"/>
    </source>
</evidence>
<dbReference type="RefSeq" id="WP_109689891.1">
    <property type="nucleotide sequence ID" value="NZ_QGGL01000011.1"/>
</dbReference>
<dbReference type="OrthoDB" id="9907019at2"/>
<keyword evidence="2" id="KW-1185">Reference proteome</keyword>
<sequence>MQNNMTVLELDDFYYTRHSNGANLLELRDIRTQQEAKIRELPLEERQRLTKRIRERYIDQMLSSSARSMLQSKKHI</sequence>
<comment type="caution">
    <text evidence="1">The sequence shown here is derived from an EMBL/GenBank/DDBJ whole genome shotgun (WGS) entry which is preliminary data.</text>
</comment>
<evidence type="ECO:0000313" key="2">
    <source>
        <dbReference type="Proteomes" id="UP000245634"/>
    </source>
</evidence>
<accession>A0A316D6U5</accession>
<dbReference type="Proteomes" id="UP000245634">
    <property type="component" value="Unassembled WGS sequence"/>
</dbReference>
<name>A0A316D6U5_9BACL</name>